<dbReference type="GO" id="GO:0006511">
    <property type="term" value="P:ubiquitin-dependent protein catabolic process"/>
    <property type="evidence" value="ECO:0007669"/>
    <property type="project" value="TreeGrafter"/>
</dbReference>
<evidence type="ECO:0000256" key="4">
    <source>
        <dbReference type="PROSITE-ProRule" id="PRU00175"/>
    </source>
</evidence>
<gene>
    <name evidence="6" type="ORF">MERR_LOCUS13084</name>
</gene>
<dbReference type="AlphaFoldDB" id="A0A6D2IC90"/>
<accession>A0A6D2IC90</accession>
<evidence type="ECO:0000256" key="3">
    <source>
        <dbReference type="ARBA" id="ARBA00022833"/>
    </source>
</evidence>
<keyword evidence="1" id="KW-0479">Metal-binding</keyword>
<evidence type="ECO:0000313" key="6">
    <source>
        <dbReference type="EMBL" id="CAA7025849.1"/>
    </source>
</evidence>
<dbReference type="PANTHER" id="PTHR45931:SF3">
    <property type="entry name" value="RING ZINC FINGER-CONTAINING PROTEIN"/>
    <property type="match status" value="1"/>
</dbReference>
<dbReference type="Proteomes" id="UP000467841">
    <property type="component" value="Unassembled WGS sequence"/>
</dbReference>
<dbReference type="PROSITE" id="PS50089">
    <property type="entry name" value="ZF_RING_2"/>
    <property type="match status" value="1"/>
</dbReference>
<dbReference type="EMBL" id="CACVBM020001045">
    <property type="protein sequence ID" value="CAA7025849.1"/>
    <property type="molecule type" value="Genomic_DNA"/>
</dbReference>
<protein>
    <recommendedName>
        <fullName evidence="5">RING-type domain-containing protein</fullName>
    </recommendedName>
</protein>
<evidence type="ECO:0000259" key="5">
    <source>
        <dbReference type="PROSITE" id="PS50089"/>
    </source>
</evidence>
<dbReference type="Pfam" id="PF13639">
    <property type="entry name" value="zf-RING_2"/>
    <property type="match status" value="1"/>
</dbReference>
<dbReference type="InterPro" id="IPR001841">
    <property type="entry name" value="Znf_RING"/>
</dbReference>
<organism evidence="6 7">
    <name type="scientific">Microthlaspi erraticum</name>
    <dbReference type="NCBI Taxonomy" id="1685480"/>
    <lineage>
        <taxon>Eukaryota</taxon>
        <taxon>Viridiplantae</taxon>
        <taxon>Streptophyta</taxon>
        <taxon>Embryophyta</taxon>
        <taxon>Tracheophyta</taxon>
        <taxon>Spermatophyta</taxon>
        <taxon>Magnoliopsida</taxon>
        <taxon>eudicotyledons</taxon>
        <taxon>Gunneridae</taxon>
        <taxon>Pentapetalae</taxon>
        <taxon>rosids</taxon>
        <taxon>malvids</taxon>
        <taxon>Brassicales</taxon>
        <taxon>Brassicaceae</taxon>
        <taxon>Coluteocarpeae</taxon>
        <taxon>Microthlaspi</taxon>
    </lineage>
</organism>
<dbReference type="GO" id="GO:0008270">
    <property type="term" value="F:zinc ion binding"/>
    <property type="evidence" value="ECO:0007669"/>
    <property type="project" value="UniProtKB-KW"/>
</dbReference>
<name>A0A6D2IC90_9BRAS</name>
<evidence type="ECO:0000256" key="1">
    <source>
        <dbReference type="ARBA" id="ARBA00022723"/>
    </source>
</evidence>
<sequence>MKRSSFNHEDFSTSRTLNDRVIDGCFLRKETTEQLVHFKAFQVESDSFSFSVTYQTNLEIRHNRDGNKIETLLEHPGPKPKLEHNIPKQFLVSKETCIDHVMIVLSEMHLPPSIQERLVQYISTESVKFRSGGGGGGLKIDVKVEVKEERGEKRQVMATDCQICLTDLYSAGSRMELNCCHVFHRDCVMKWLKRNPSCPICRAKATVSLF</sequence>
<dbReference type="SUPFAM" id="SSF57850">
    <property type="entry name" value="RING/U-box"/>
    <property type="match status" value="1"/>
</dbReference>
<keyword evidence="7" id="KW-1185">Reference proteome</keyword>
<dbReference type="GO" id="GO:0005634">
    <property type="term" value="C:nucleus"/>
    <property type="evidence" value="ECO:0007669"/>
    <property type="project" value="TreeGrafter"/>
</dbReference>
<reference evidence="6" key="1">
    <citation type="submission" date="2020-01" db="EMBL/GenBank/DDBJ databases">
        <authorList>
            <person name="Mishra B."/>
        </authorList>
    </citation>
    <scope>NUCLEOTIDE SEQUENCE [LARGE SCALE GENOMIC DNA]</scope>
</reference>
<feature type="domain" description="RING-type" evidence="5">
    <location>
        <begin position="161"/>
        <end position="202"/>
    </location>
</feature>
<evidence type="ECO:0000256" key="2">
    <source>
        <dbReference type="ARBA" id="ARBA00022771"/>
    </source>
</evidence>
<dbReference type="OrthoDB" id="1041904at2759"/>
<dbReference type="SMART" id="SM00184">
    <property type="entry name" value="RING"/>
    <property type="match status" value="1"/>
</dbReference>
<proteinExistence type="predicted"/>
<dbReference type="InterPro" id="IPR051834">
    <property type="entry name" value="RING_finger_E3_ligase"/>
</dbReference>
<evidence type="ECO:0000313" key="7">
    <source>
        <dbReference type="Proteomes" id="UP000467841"/>
    </source>
</evidence>
<dbReference type="Gene3D" id="3.30.40.10">
    <property type="entry name" value="Zinc/RING finger domain, C3HC4 (zinc finger)"/>
    <property type="match status" value="1"/>
</dbReference>
<dbReference type="GO" id="GO:0061630">
    <property type="term" value="F:ubiquitin protein ligase activity"/>
    <property type="evidence" value="ECO:0007669"/>
    <property type="project" value="TreeGrafter"/>
</dbReference>
<comment type="caution">
    <text evidence="6">The sequence shown here is derived from an EMBL/GenBank/DDBJ whole genome shotgun (WGS) entry which is preliminary data.</text>
</comment>
<keyword evidence="3" id="KW-0862">Zinc</keyword>
<dbReference type="InterPro" id="IPR013083">
    <property type="entry name" value="Znf_RING/FYVE/PHD"/>
</dbReference>
<dbReference type="PANTHER" id="PTHR45931">
    <property type="entry name" value="SI:CH211-59O9.10"/>
    <property type="match status" value="1"/>
</dbReference>
<keyword evidence="2 4" id="KW-0863">Zinc-finger</keyword>